<dbReference type="RefSeq" id="WP_203921502.1">
    <property type="nucleotide sequence ID" value="NZ_BONZ01000061.1"/>
</dbReference>
<sequence>MDSTGTASRPSPTAADPPVPHPRVAGQRPGTGDRSEPRAARGDDSPPTSAGLTSAGLTSAGTVFAGPASASPASAGLAAAALVGRSEERALVESLVADLSSGRGGAIWLEGEPGIGKSSLVDALLARASAAGCQVFRGRAEELTQPFPLRPLADGLGASHRSADPQRRAIARLLAGTVVEQDVIDPVVAGAEKIIDLVDQLCAAGPVVLAVEDLHWADVPSLSVWYRLDRLVDQLPLLLVGTARPVPRRPEVERLKEVLRDRDGVVQVVGALDEAAVTELTAQLLSARPGPRLSAQLARAGGNPLYVRELVDALRRDGSLRADGGEMESDLPQDFSDIPESLGAAIGRRLGFLEESTRSLLRLAALLGEEFTVQDLTRVADRPAAALQTSLADALAAGVLAETGARLAFRHGLIRQTLSAEIPGSLRHALHNQIARSLARSGAGIGPVARHLMAAEGTVDAWAIDWAVTLPVAAMFVAPQVGVDVLNRLIHSGLDERQREVLEARLATVLFWTGDSLRAAEVAAGVLRFAKDPEVRGRMYLYRLRSASQHGDNGPALTVAEKAFAEDGLSEAWRARIRAWSAITLIKVGREDEAMRRARVAMAEGGRSGDPVAIGYAHHVLSHLADSATALVHISAALAVPNTDPDSTELRLILLTNRLAHLNNLGRRDEFDATFQETLRFSVKTGTKRTGRVQIAGAMGYYDFGEWDEALLHVGSLQPPMAPALRMAAHGLAALIAGHQEDWARLRAEVEAGRDIGVTTGDVRIYSGYLVAAQAIRAEADGDPTRAVELLTTWLDPGIGHDGRERYMWLPDLVRVALTIGDRDTAQGAARAARDDAGHPDAIIRQLLAADLCEAQLADDAPELVRVAGDFERHGWTMARSFALEEAALRLALAGDAAQARVLLSDAVRGYAAANASWDLRRADSRLRAAGIRRGPRSLRRRETTGWGSLTPAEQRVVDLVAQGHSNADIAAQLFTSPRTVQTHVSHVLAKLSLRSRIEIMREAGART</sequence>
<evidence type="ECO:0000256" key="2">
    <source>
        <dbReference type="ARBA" id="ARBA00022840"/>
    </source>
</evidence>
<keyword evidence="2" id="KW-0067">ATP-binding</keyword>
<dbReference type="SUPFAM" id="SSF52540">
    <property type="entry name" value="P-loop containing nucleoside triphosphate hydrolases"/>
    <property type="match status" value="1"/>
</dbReference>
<evidence type="ECO:0000256" key="1">
    <source>
        <dbReference type="ARBA" id="ARBA00022741"/>
    </source>
</evidence>
<reference evidence="5" key="1">
    <citation type="submission" date="2021-01" db="EMBL/GenBank/DDBJ databases">
        <title>Whole genome shotgun sequence of Rugosimonospora africana NBRC 104875.</title>
        <authorList>
            <person name="Komaki H."/>
            <person name="Tamura T."/>
        </authorList>
    </citation>
    <scope>NUCLEOTIDE SEQUENCE</scope>
    <source>
        <strain evidence="5">NBRC 104875</strain>
    </source>
</reference>
<feature type="compositionally biased region" description="Basic and acidic residues" evidence="3">
    <location>
        <begin position="31"/>
        <end position="44"/>
    </location>
</feature>
<evidence type="ECO:0000256" key="3">
    <source>
        <dbReference type="SAM" id="MobiDB-lite"/>
    </source>
</evidence>
<dbReference type="InterPro" id="IPR027417">
    <property type="entry name" value="P-loop_NTPase"/>
</dbReference>
<dbReference type="CDD" id="cd06170">
    <property type="entry name" value="LuxR_C_like"/>
    <property type="match status" value="1"/>
</dbReference>
<dbReference type="EMBL" id="BONZ01000061">
    <property type="protein sequence ID" value="GIH17975.1"/>
    <property type="molecule type" value="Genomic_DNA"/>
</dbReference>
<dbReference type="InterPro" id="IPR016032">
    <property type="entry name" value="Sig_transdc_resp-reg_C-effctor"/>
</dbReference>
<evidence type="ECO:0000313" key="5">
    <source>
        <dbReference type="EMBL" id="GIH17975.1"/>
    </source>
</evidence>
<accession>A0A8J3QY81</accession>
<dbReference type="PROSITE" id="PS50043">
    <property type="entry name" value="HTH_LUXR_2"/>
    <property type="match status" value="1"/>
</dbReference>
<name>A0A8J3QY81_9ACTN</name>
<dbReference type="AlphaFoldDB" id="A0A8J3QY81"/>
<dbReference type="GO" id="GO:0003677">
    <property type="term" value="F:DNA binding"/>
    <property type="evidence" value="ECO:0007669"/>
    <property type="project" value="InterPro"/>
</dbReference>
<dbReference type="Proteomes" id="UP000642748">
    <property type="component" value="Unassembled WGS sequence"/>
</dbReference>
<proteinExistence type="predicted"/>
<keyword evidence="6" id="KW-1185">Reference proteome</keyword>
<keyword evidence="1" id="KW-0547">Nucleotide-binding</keyword>
<dbReference type="InterPro" id="IPR041664">
    <property type="entry name" value="AAA_16"/>
</dbReference>
<dbReference type="PANTHER" id="PTHR16305:SF35">
    <property type="entry name" value="TRANSCRIPTIONAL ACTIVATOR DOMAIN"/>
    <property type="match status" value="1"/>
</dbReference>
<gene>
    <name evidence="5" type="ORF">Raf01_61470</name>
</gene>
<feature type="domain" description="HTH luxR-type" evidence="4">
    <location>
        <begin position="943"/>
        <end position="1008"/>
    </location>
</feature>
<evidence type="ECO:0000313" key="6">
    <source>
        <dbReference type="Proteomes" id="UP000642748"/>
    </source>
</evidence>
<dbReference type="GO" id="GO:0006355">
    <property type="term" value="P:regulation of DNA-templated transcription"/>
    <property type="evidence" value="ECO:0007669"/>
    <property type="project" value="InterPro"/>
</dbReference>
<feature type="compositionally biased region" description="Polar residues" evidence="3">
    <location>
        <begin position="46"/>
        <end position="55"/>
    </location>
</feature>
<comment type="caution">
    <text evidence="5">The sequence shown here is derived from an EMBL/GenBank/DDBJ whole genome shotgun (WGS) entry which is preliminary data.</text>
</comment>
<protein>
    <submittedName>
        <fullName evidence="5">LuxR family transcriptional regulator</fullName>
    </submittedName>
</protein>
<dbReference type="PRINTS" id="PR00038">
    <property type="entry name" value="HTHLUXR"/>
</dbReference>
<dbReference type="InterPro" id="IPR000792">
    <property type="entry name" value="Tscrpt_reg_LuxR_C"/>
</dbReference>
<dbReference type="Pfam" id="PF13191">
    <property type="entry name" value="AAA_16"/>
    <property type="match status" value="1"/>
</dbReference>
<organism evidence="5 6">
    <name type="scientific">Rugosimonospora africana</name>
    <dbReference type="NCBI Taxonomy" id="556532"/>
    <lineage>
        <taxon>Bacteria</taxon>
        <taxon>Bacillati</taxon>
        <taxon>Actinomycetota</taxon>
        <taxon>Actinomycetes</taxon>
        <taxon>Micromonosporales</taxon>
        <taxon>Micromonosporaceae</taxon>
        <taxon>Rugosimonospora</taxon>
    </lineage>
</organism>
<dbReference type="PANTHER" id="PTHR16305">
    <property type="entry name" value="TESTICULAR SOLUBLE ADENYLYL CYCLASE"/>
    <property type="match status" value="1"/>
</dbReference>
<dbReference type="SMART" id="SM00421">
    <property type="entry name" value="HTH_LUXR"/>
    <property type="match status" value="1"/>
</dbReference>
<dbReference type="InterPro" id="IPR036388">
    <property type="entry name" value="WH-like_DNA-bd_sf"/>
</dbReference>
<dbReference type="SUPFAM" id="SSF46894">
    <property type="entry name" value="C-terminal effector domain of the bipartite response regulators"/>
    <property type="match status" value="1"/>
</dbReference>
<feature type="compositionally biased region" description="Polar residues" evidence="3">
    <location>
        <begin position="1"/>
        <end position="11"/>
    </location>
</feature>
<dbReference type="Gene3D" id="1.10.10.10">
    <property type="entry name" value="Winged helix-like DNA-binding domain superfamily/Winged helix DNA-binding domain"/>
    <property type="match status" value="1"/>
</dbReference>
<dbReference type="Pfam" id="PF00196">
    <property type="entry name" value="GerE"/>
    <property type="match status" value="1"/>
</dbReference>
<dbReference type="GO" id="GO:0005524">
    <property type="term" value="F:ATP binding"/>
    <property type="evidence" value="ECO:0007669"/>
    <property type="project" value="UniProtKB-KW"/>
</dbReference>
<dbReference type="GO" id="GO:0004016">
    <property type="term" value="F:adenylate cyclase activity"/>
    <property type="evidence" value="ECO:0007669"/>
    <property type="project" value="TreeGrafter"/>
</dbReference>
<evidence type="ECO:0000259" key="4">
    <source>
        <dbReference type="PROSITE" id="PS50043"/>
    </source>
</evidence>
<feature type="region of interest" description="Disordered" evidence="3">
    <location>
        <begin position="1"/>
        <end position="55"/>
    </location>
</feature>
<dbReference type="GO" id="GO:0005737">
    <property type="term" value="C:cytoplasm"/>
    <property type="evidence" value="ECO:0007669"/>
    <property type="project" value="TreeGrafter"/>
</dbReference>